<dbReference type="PANTHER" id="PTHR24320:SF152">
    <property type="entry name" value="SHORT-CHAIN DEHYDROGENASE_REDUCTASE FAMILY PROTEIN"/>
    <property type="match status" value="1"/>
</dbReference>
<feature type="transmembrane region" description="Helical" evidence="3">
    <location>
        <begin position="36"/>
        <end position="52"/>
    </location>
</feature>
<comment type="similarity">
    <text evidence="1">Belongs to the short-chain dehydrogenases/reductases (SDR) family.</text>
</comment>
<keyword evidence="5" id="KW-1185">Reference proteome</keyword>
<dbReference type="GO" id="GO:0016491">
    <property type="term" value="F:oxidoreductase activity"/>
    <property type="evidence" value="ECO:0007669"/>
    <property type="project" value="UniProtKB-KW"/>
</dbReference>
<reference evidence="4" key="1">
    <citation type="submission" date="2016-09" db="EMBL/GenBank/DDBJ databases">
        <authorList>
            <person name="Hebert L."/>
            <person name="Moumen B."/>
        </authorList>
    </citation>
    <scope>NUCLEOTIDE SEQUENCE [LARGE SCALE GENOMIC DNA]</scope>
    <source>
        <strain evidence="4">OVI</strain>
    </source>
</reference>
<dbReference type="InterPro" id="IPR002347">
    <property type="entry name" value="SDR_fam"/>
</dbReference>
<proteinExistence type="inferred from homology"/>
<dbReference type="RefSeq" id="XP_067081193.1">
    <property type="nucleotide sequence ID" value="XM_067225092.1"/>
</dbReference>
<dbReference type="GeneID" id="92375879"/>
<name>A0A1G4IDR8_TRYEQ</name>
<evidence type="ECO:0000313" key="4">
    <source>
        <dbReference type="EMBL" id="SCU70366.1"/>
    </source>
</evidence>
<dbReference type="Gene3D" id="3.40.50.720">
    <property type="entry name" value="NAD(P)-binding Rossmann-like Domain"/>
    <property type="match status" value="1"/>
</dbReference>
<dbReference type="InterPro" id="IPR036291">
    <property type="entry name" value="NAD(P)-bd_dom_sf"/>
</dbReference>
<sequence length="426" mass="47381">MLHVESSEMQAAITMCQFLLIWAFTHLFGWFWRVNMSGVSTTLLMISSCLICRRKAKGRSCRWPANTGKNSRVALVTGASSGIGFAVTQQLVEHGWRVVMAGRSEERLLEARKKIMVRNPAGCAIVVGVLDLSDLSSVRDFAEVVTGQKDQLSLSLLVNAAGVLRRRLHRCDGTGMEEMIATNVVGPMLLTELLLPLLDETALRTGASSRIVNIASSCHTFLGVAPQQGPLEMLKELHSRAPLSEDAGVRDFTLWNFVGYYGLSKLCMIWWTNILAQRVSSLYLPTTEGAQPSQPLPRVSVACCHPGIITTHLYRDLFPTFVLDYLIYYPSLLIGKTWTDGAQVVLRMAVEEERLVQGGYYLCDGEYGEKSSNCCLSAYAKDMKAAEEFCAWANMQIELQKDTPRVPKLRTKKVDLPRRLIAVKLL</sequence>
<dbReference type="PRINTS" id="PR00081">
    <property type="entry name" value="GDHRDH"/>
</dbReference>
<protein>
    <submittedName>
        <fullName evidence="4">Short-chain dehydrogenase, putative</fullName>
    </submittedName>
</protein>
<dbReference type="EMBL" id="CZPT02001421">
    <property type="protein sequence ID" value="SCU70366.1"/>
    <property type="molecule type" value="Genomic_DNA"/>
</dbReference>
<keyword evidence="2" id="KW-0560">Oxidoreductase</keyword>
<gene>
    <name evidence="4" type="ORF">TEOVI_000193900</name>
</gene>
<keyword evidence="3" id="KW-1133">Transmembrane helix</keyword>
<dbReference type="AlphaFoldDB" id="A0A1G4IDR8"/>
<keyword evidence="3" id="KW-0812">Transmembrane</keyword>
<evidence type="ECO:0000313" key="5">
    <source>
        <dbReference type="Proteomes" id="UP000195570"/>
    </source>
</evidence>
<dbReference type="SUPFAM" id="SSF51735">
    <property type="entry name" value="NAD(P)-binding Rossmann-fold domains"/>
    <property type="match status" value="1"/>
</dbReference>
<organism evidence="4 5">
    <name type="scientific">Trypanosoma equiperdum</name>
    <dbReference type="NCBI Taxonomy" id="5694"/>
    <lineage>
        <taxon>Eukaryota</taxon>
        <taxon>Discoba</taxon>
        <taxon>Euglenozoa</taxon>
        <taxon>Kinetoplastea</taxon>
        <taxon>Metakinetoplastina</taxon>
        <taxon>Trypanosomatida</taxon>
        <taxon>Trypanosomatidae</taxon>
        <taxon>Trypanosoma</taxon>
    </lineage>
</organism>
<evidence type="ECO:0000256" key="2">
    <source>
        <dbReference type="ARBA" id="ARBA00023002"/>
    </source>
</evidence>
<dbReference type="Proteomes" id="UP000195570">
    <property type="component" value="Unassembled WGS sequence"/>
</dbReference>
<dbReference type="PANTHER" id="PTHR24320">
    <property type="entry name" value="RETINOL DEHYDROGENASE"/>
    <property type="match status" value="1"/>
</dbReference>
<evidence type="ECO:0000256" key="3">
    <source>
        <dbReference type="SAM" id="Phobius"/>
    </source>
</evidence>
<comment type="caution">
    <text evidence="4">The sequence shown here is derived from an EMBL/GenBank/DDBJ whole genome shotgun (WGS) entry which is preliminary data.</text>
</comment>
<dbReference type="VEuPathDB" id="TriTrypDB:TEOVI_000193900"/>
<accession>A0A1G4IDR8</accession>
<keyword evidence="3" id="KW-0472">Membrane</keyword>
<evidence type="ECO:0000256" key="1">
    <source>
        <dbReference type="ARBA" id="ARBA00006484"/>
    </source>
</evidence>
<dbReference type="Pfam" id="PF00106">
    <property type="entry name" value="adh_short"/>
    <property type="match status" value="1"/>
</dbReference>